<dbReference type="InterPro" id="IPR000719">
    <property type="entry name" value="Prot_kinase_dom"/>
</dbReference>
<dbReference type="GO" id="GO:0005524">
    <property type="term" value="F:ATP binding"/>
    <property type="evidence" value="ECO:0007669"/>
    <property type="project" value="UniProtKB-UniRule"/>
</dbReference>
<keyword evidence="4" id="KW-0723">Serine/threonine-protein kinase</keyword>
<dbReference type="PANTHER" id="PTHR11584:SF394">
    <property type="entry name" value="APOPTOTIC SIGNAL-REGULATING KINASE 1, ISOFORM C"/>
    <property type="match status" value="1"/>
</dbReference>
<dbReference type="FunFam" id="1.10.510.10:FF:000054">
    <property type="entry name" value="Mitogen-activated protein kinase kinase kinase 5"/>
    <property type="match status" value="1"/>
</dbReference>
<evidence type="ECO:0000256" key="13">
    <source>
        <dbReference type="ARBA" id="ARBA00048329"/>
    </source>
</evidence>
<dbReference type="CDD" id="cd06624">
    <property type="entry name" value="STKc_ASK"/>
    <property type="match status" value="1"/>
</dbReference>
<feature type="region of interest" description="Disordered" evidence="16">
    <location>
        <begin position="917"/>
        <end position="944"/>
    </location>
</feature>
<evidence type="ECO:0000256" key="15">
    <source>
        <dbReference type="SAM" id="Coils"/>
    </source>
</evidence>
<keyword evidence="9 14" id="KW-0067">ATP-binding</keyword>
<dbReference type="PROSITE" id="PS50011">
    <property type="entry name" value="PROTEIN_KINASE_DOM"/>
    <property type="match status" value="1"/>
</dbReference>
<feature type="compositionally biased region" description="Low complexity" evidence="16">
    <location>
        <begin position="918"/>
        <end position="927"/>
    </location>
</feature>
<evidence type="ECO:0000256" key="16">
    <source>
        <dbReference type="SAM" id="MobiDB-lite"/>
    </source>
</evidence>
<dbReference type="AlphaFoldDB" id="A0A087T9H4"/>
<comment type="catalytic activity">
    <reaction evidence="12">
        <text>L-threonyl-[protein] + ATP = O-phospho-L-threonyl-[protein] + ADP + H(+)</text>
        <dbReference type="Rhea" id="RHEA:46608"/>
        <dbReference type="Rhea" id="RHEA-COMP:11060"/>
        <dbReference type="Rhea" id="RHEA-COMP:11605"/>
        <dbReference type="ChEBI" id="CHEBI:15378"/>
        <dbReference type="ChEBI" id="CHEBI:30013"/>
        <dbReference type="ChEBI" id="CHEBI:30616"/>
        <dbReference type="ChEBI" id="CHEBI:61977"/>
        <dbReference type="ChEBI" id="CHEBI:456216"/>
        <dbReference type="EC" id="2.7.11.25"/>
    </reaction>
</comment>
<evidence type="ECO:0000313" key="19">
    <source>
        <dbReference type="Proteomes" id="UP000054359"/>
    </source>
</evidence>
<comment type="cofactor">
    <cofactor evidence="1">
        <name>Mg(2+)</name>
        <dbReference type="ChEBI" id="CHEBI:18420"/>
    </cofactor>
</comment>
<evidence type="ECO:0000256" key="2">
    <source>
        <dbReference type="ARBA" id="ARBA00006529"/>
    </source>
</evidence>
<dbReference type="InterPro" id="IPR013761">
    <property type="entry name" value="SAM/pointed_sf"/>
</dbReference>
<keyword evidence="5" id="KW-0808">Transferase</keyword>
<dbReference type="EMBL" id="KK114137">
    <property type="protein sequence ID" value="KFM61763.1"/>
    <property type="molecule type" value="Genomic_DNA"/>
</dbReference>
<dbReference type="Pfam" id="PF00069">
    <property type="entry name" value="Pkinase"/>
    <property type="match status" value="1"/>
</dbReference>
<dbReference type="GO" id="GO:0046872">
    <property type="term" value="F:metal ion binding"/>
    <property type="evidence" value="ECO:0007669"/>
    <property type="project" value="UniProtKB-KW"/>
</dbReference>
<evidence type="ECO:0000256" key="1">
    <source>
        <dbReference type="ARBA" id="ARBA00001946"/>
    </source>
</evidence>
<comment type="similarity">
    <text evidence="2">Belongs to the protein kinase superfamily. STE Ser/Thr protein kinase family. MAP kinase kinase kinase subfamily.</text>
</comment>
<evidence type="ECO:0000259" key="17">
    <source>
        <dbReference type="PROSITE" id="PS50011"/>
    </source>
</evidence>
<keyword evidence="8 18" id="KW-0418">Kinase</keyword>
<feature type="coiled-coil region" evidence="15">
    <location>
        <begin position="1126"/>
        <end position="1164"/>
    </location>
</feature>
<proteinExistence type="inferred from homology"/>
<feature type="domain" description="Protein kinase" evidence="17">
    <location>
        <begin position="599"/>
        <end position="857"/>
    </location>
</feature>
<dbReference type="InterPro" id="IPR008271">
    <property type="entry name" value="Ser/Thr_kinase_AS"/>
</dbReference>
<dbReference type="Pfam" id="PF19039">
    <property type="entry name" value="ASK_PH"/>
    <property type="match status" value="1"/>
</dbReference>
<evidence type="ECO:0000256" key="3">
    <source>
        <dbReference type="ARBA" id="ARBA00012406"/>
    </source>
</evidence>
<dbReference type="SUPFAM" id="SSF47769">
    <property type="entry name" value="SAM/Pointed domain"/>
    <property type="match status" value="1"/>
</dbReference>
<dbReference type="PANTHER" id="PTHR11584">
    <property type="entry name" value="SERINE/THREONINE PROTEIN KINASE"/>
    <property type="match status" value="1"/>
</dbReference>
<reference evidence="18 19" key="1">
    <citation type="submission" date="2013-11" db="EMBL/GenBank/DDBJ databases">
        <title>Genome sequencing of Stegodyphus mimosarum.</title>
        <authorList>
            <person name="Bechsgaard J."/>
        </authorList>
    </citation>
    <scope>NUCLEOTIDE SEQUENCE [LARGE SCALE GENOMIC DNA]</scope>
</reference>
<dbReference type="STRING" id="407821.A0A087T9H4"/>
<evidence type="ECO:0000256" key="7">
    <source>
        <dbReference type="ARBA" id="ARBA00022741"/>
    </source>
</evidence>
<gene>
    <name evidence="18" type="ORF">X975_13699</name>
</gene>
<evidence type="ECO:0000256" key="8">
    <source>
        <dbReference type="ARBA" id="ARBA00022777"/>
    </source>
</evidence>
<dbReference type="Pfam" id="PF13281">
    <property type="entry name" value="MAP3K_TRAF_bd"/>
    <property type="match status" value="1"/>
</dbReference>
<evidence type="ECO:0000256" key="12">
    <source>
        <dbReference type="ARBA" id="ARBA00047559"/>
    </source>
</evidence>
<evidence type="ECO:0000256" key="6">
    <source>
        <dbReference type="ARBA" id="ARBA00022723"/>
    </source>
</evidence>
<accession>A0A087T9H4</accession>
<keyword evidence="19" id="KW-1185">Reference proteome</keyword>
<dbReference type="PROSITE" id="PS00108">
    <property type="entry name" value="PROTEIN_KINASE_ST"/>
    <property type="match status" value="1"/>
</dbReference>
<comment type="catalytic activity">
    <reaction evidence="13">
        <text>L-seryl-[protein] + ATP = O-phospho-L-seryl-[protein] + ADP + H(+)</text>
        <dbReference type="Rhea" id="RHEA:17989"/>
        <dbReference type="Rhea" id="RHEA-COMP:9863"/>
        <dbReference type="Rhea" id="RHEA-COMP:11604"/>
        <dbReference type="ChEBI" id="CHEBI:15378"/>
        <dbReference type="ChEBI" id="CHEBI:29999"/>
        <dbReference type="ChEBI" id="CHEBI:30616"/>
        <dbReference type="ChEBI" id="CHEBI:83421"/>
        <dbReference type="ChEBI" id="CHEBI:456216"/>
        <dbReference type="EC" id="2.7.11.25"/>
    </reaction>
</comment>
<dbReference type="InterPro" id="IPR017441">
    <property type="entry name" value="Protein_kinase_ATP_BS"/>
</dbReference>
<dbReference type="Pfam" id="PF20302">
    <property type="entry name" value="HisK-N-like"/>
    <property type="match status" value="1"/>
</dbReference>
<dbReference type="InterPro" id="IPR043969">
    <property type="entry name" value="MAP3K_PH"/>
</dbReference>
<evidence type="ECO:0000256" key="5">
    <source>
        <dbReference type="ARBA" id="ARBA00022679"/>
    </source>
</evidence>
<evidence type="ECO:0000256" key="11">
    <source>
        <dbReference type="ARBA" id="ARBA00023054"/>
    </source>
</evidence>
<keyword evidence="7 14" id="KW-0547">Nucleotide-binding</keyword>
<dbReference type="GO" id="GO:0004709">
    <property type="term" value="F:MAP kinase kinase kinase activity"/>
    <property type="evidence" value="ECO:0007669"/>
    <property type="project" value="UniProtKB-EC"/>
</dbReference>
<dbReference type="OrthoDB" id="275301at2759"/>
<protein>
    <recommendedName>
        <fullName evidence="3">mitogen-activated protein kinase kinase kinase</fullName>
        <ecNumber evidence="3">2.7.11.25</ecNumber>
    </recommendedName>
</protein>
<dbReference type="Pfam" id="PF20309">
    <property type="entry name" value="DRHyd-ASK"/>
    <property type="match status" value="1"/>
</dbReference>
<dbReference type="SMART" id="SM00220">
    <property type="entry name" value="S_TKc"/>
    <property type="match status" value="1"/>
</dbReference>
<dbReference type="InterPro" id="IPR046872">
    <property type="entry name" value="DRHyd-ASK"/>
</dbReference>
<dbReference type="SUPFAM" id="SSF56112">
    <property type="entry name" value="Protein kinase-like (PK-like)"/>
    <property type="match status" value="1"/>
</dbReference>
<dbReference type="EC" id="2.7.11.25" evidence="3"/>
<dbReference type="Gene3D" id="1.10.510.10">
    <property type="entry name" value="Transferase(Phosphotransferase) domain 1"/>
    <property type="match status" value="1"/>
</dbReference>
<evidence type="ECO:0000256" key="4">
    <source>
        <dbReference type="ARBA" id="ARBA00022527"/>
    </source>
</evidence>
<dbReference type="PROSITE" id="PS00107">
    <property type="entry name" value="PROTEIN_KINASE_ATP"/>
    <property type="match status" value="1"/>
</dbReference>
<organism evidence="18 19">
    <name type="scientific">Stegodyphus mimosarum</name>
    <name type="common">African social velvet spider</name>
    <dbReference type="NCBI Taxonomy" id="407821"/>
    <lineage>
        <taxon>Eukaryota</taxon>
        <taxon>Metazoa</taxon>
        <taxon>Ecdysozoa</taxon>
        <taxon>Arthropoda</taxon>
        <taxon>Chelicerata</taxon>
        <taxon>Arachnida</taxon>
        <taxon>Araneae</taxon>
        <taxon>Araneomorphae</taxon>
        <taxon>Entelegynae</taxon>
        <taxon>Eresoidea</taxon>
        <taxon>Eresidae</taxon>
        <taxon>Stegodyphus</taxon>
    </lineage>
</organism>
<keyword evidence="6" id="KW-0479">Metal-binding</keyword>
<evidence type="ECO:0000313" key="18">
    <source>
        <dbReference type="EMBL" id="KFM61763.1"/>
    </source>
</evidence>
<sequence length="1274" mass="144671">MTDTDTSMTVVSPPQRPKMDIACVIDLIVPEYLIQREKAYEEIQKACQAVGGTFHHIQFEKLDFGEMNVLDLFYNADVAIVDLSVLDQQSPLFYRLGVRESFGMKQNILLYNDCNPNSAVPLKLSCANYMFLSYKLNDSGQCVLTDPSGVRALPDDGSESKIVLSCRLKKMFQELEVETKAHMKEKFLSDLRKARESYTGEALSEVLQNMRKRLDDPNIISGDVALNMLISFREIQDYDSMVKLVDDLMTIPNLKFTFTWPIQHLYAFALNRRNKEGDREKALQVVTTALQKKENQVPDMICLCGRIYKDKFVESQHKDQDSLQNAIKWYRKGFEVQPNEYAGINLATLLVIAGNDFSKSSELQHIGRVLNNLIGRKGSLNSLKDYWDVATFFEISVLAEDYSKAIEASKCMFDLKPPNWYLKSTIGNIELINRFRRKPEHIELTAEEKIFNFWLEYFVAASLDEVSDVIRFPILILDPGKVYMPSYVTVNMGAEEKSVHIVNLCLEALKGICRKLHEWEFPASALKSVSLYKRDERCLFLYVHQNSDDFQMFFPSEEMRKRFYDLLLEMTADQEGIITDLNTDINTGVIKYEYELDNQKKRIVLGRGTYGVVYAARDLTTQVQIAIKEIPERDIGVVQPLHEEIKLHSELRHRNIVQYLGSISEDGYFKIFMERVPGGSLSQLLQNIWGPLKDNEVTISYYTKQILKGLKYLHDQKIVHRDIKGDNVLVNTYNGVVKISDFGTSKRLAGINPATQTFAGTLQYMAPEVIDKGQRGYGAPADIWSLGCTVVEMATGKPPFGELGSPHAAMFKVGMYKIHPEIPATMSERAKNFILRCFVADPDERATAADLLEEPFILEPSGKKKTHRAAPDFSRSISVPERVSKLDKPMNVERFSSTGEESAAIVCKTSPSNSLRIPTPFTFSTDSSDSRRSSTGLLSPPIDSPQIEQEQGNFYLLKKDSQRRAIIVKILSENAEEICEIWMEDLVQKTPGLVLTMQHLRDLLEGLREYIPEQNKQPVQLAISRLKEEVEFDGTAVHQMHMALYIFQDAVKAILRQQNIMPHAVFALDNLVRSSVQAAVSILSPELGDNLEGKNYENEPEEVSTLGISTAASIKSSAQLYSNSELMDLQQKYESLIKENMQLMRELVSTNELYQNLLKKMLEEKSSLVQLLKNRTSENSSSPGSSLECMNTAISEAIMDSSFQELHEWLKNIDADYDTISKFAIQKFSKDDVLSFMTKEDLQTLGLSGGMRLKVWRALVNHRQQMSNMLSGDS</sequence>
<dbReference type="Proteomes" id="UP000054359">
    <property type="component" value="Unassembled WGS sequence"/>
</dbReference>
<dbReference type="OMA" id="CLAHSKN"/>
<dbReference type="InterPro" id="IPR046873">
    <property type="entry name" value="HisK-N-like"/>
</dbReference>
<name>A0A087T9H4_STEMI</name>
<dbReference type="InterPro" id="IPR011009">
    <property type="entry name" value="Kinase-like_dom_sf"/>
</dbReference>
<evidence type="ECO:0000256" key="14">
    <source>
        <dbReference type="PROSITE-ProRule" id="PRU10141"/>
    </source>
</evidence>
<keyword evidence="11 15" id="KW-0175">Coiled coil</keyword>
<dbReference type="FunFam" id="3.30.200.20:FF:000067">
    <property type="entry name" value="Mitogen-activated protein kinase kinase kinase 5"/>
    <property type="match status" value="1"/>
</dbReference>
<dbReference type="InterPro" id="IPR025136">
    <property type="entry name" value="MAP3K_TRAF-bd"/>
</dbReference>
<feature type="binding site" evidence="14">
    <location>
        <position position="628"/>
    </location>
    <ligand>
        <name>ATP</name>
        <dbReference type="ChEBI" id="CHEBI:30616"/>
    </ligand>
</feature>
<evidence type="ECO:0000256" key="10">
    <source>
        <dbReference type="ARBA" id="ARBA00022842"/>
    </source>
</evidence>
<evidence type="ECO:0000256" key="9">
    <source>
        <dbReference type="ARBA" id="ARBA00022840"/>
    </source>
</evidence>
<feature type="non-terminal residue" evidence="18">
    <location>
        <position position="1274"/>
    </location>
</feature>
<dbReference type="Gene3D" id="3.30.200.20">
    <property type="entry name" value="Phosphorylase Kinase, domain 1"/>
    <property type="match status" value="1"/>
</dbReference>
<keyword evidence="10" id="KW-0460">Magnesium</keyword>